<accession>A0ABQ3XYP7</accession>
<name>A0ABQ3XYP7_9ACTN</name>
<sequence length="475" mass="48500">MAKNLADRAKARLTAVRARRDAAGAGLAAARAELNRRHPDPASVAPEDWAAELGATQHVATARAALAANRAEQDRIRQALAEVANPADTETYERRLRAALVAGAALRVRLREATERAAAATGSLAEWTALAGRASAAAGAAEADVTAATRWQADADALRAALGKPPLKTVVADAAAVDRKPANDRLAALFPEPLRKRALDRAAEAQALADAETAAAAAVEASRVSARSAAHPLAIAADTARAAFVAALAALRRYASTAPAELEIARSGLAGVAALPDLSAAQKEALDPARRPAGVAAATAEGKLATAVAALAVAQRTVDDAIATALLAKPDADPMEDTKVKKAVQDRDAAAIQDPLKAARTGYDDAARAALDDWEVEVPDALWRATTDLAAAGRALDRLADQAARDALVARVDAAGDAFTDALDARAEQERRELAVDAALAPRAGAAAAGGAAPADRVGQYVRGDGPGGRTPAQL</sequence>
<gene>
    <name evidence="2" type="ORF">Ade02nite_15120</name>
</gene>
<comment type="caution">
    <text evidence="2">The sequence shown here is derived from an EMBL/GenBank/DDBJ whole genome shotgun (WGS) entry which is preliminary data.</text>
</comment>
<keyword evidence="3" id="KW-1185">Reference proteome</keyword>
<dbReference type="Proteomes" id="UP000609879">
    <property type="component" value="Unassembled WGS sequence"/>
</dbReference>
<evidence type="ECO:0000256" key="1">
    <source>
        <dbReference type="SAM" id="MobiDB-lite"/>
    </source>
</evidence>
<reference evidence="2 3" key="1">
    <citation type="submission" date="2021-01" db="EMBL/GenBank/DDBJ databases">
        <title>Whole genome shotgun sequence of Actinoplanes deccanensis NBRC 13994.</title>
        <authorList>
            <person name="Komaki H."/>
            <person name="Tamura T."/>
        </authorList>
    </citation>
    <scope>NUCLEOTIDE SEQUENCE [LARGE SCALE GENOMIC DNA]</scope>
    <source>
        <strain evidence="2 3">NBRC 13994</strain>
    </source>
</reference>
<feature type="region of interest" description="Disordered" evidence="1">
    <location>
        <begin position="446"/>
        <end position="475"/>
    </location>
</feature>
<proteinExistence type="predicted"/>
<dbReference type="EMBL" id="BOMI01000022">
    <property type="protein sequence ID" value="GID72871.1"/>
    <property type="molecule type" value="Genomic_DNA"/>
</dbReference>
<evidence type="ECO:0000313" key="3">
    <source>
        <dbReference type="Proteomes" id="UP000609879"/>
    </source>
</evidence>
<evidence type="ECO:0000313" key="2">
    <source>
        <dbReference type="EMBL" id="GID72871.1"/>
    </source>
</evidence>
<feature type="compositionally biased region" description="Low complexity" evidence="1">
    <location>
        <begin position="446"/>
        <end position="459"/>
    </location>
</feature>
<dbReference type="RefSeq" id="WP_203760818.1">
    <property type="nucleotide sequence ID" value="NZ_BAAABO010000006.1"/>
</dbReference>
<organism evidence="2 3">
    <name type="scientific">Paractinoplanes deccanensis</name>
    <dbReference type="NCBI Taxonomy" id="113561"/>
    <lineage>
        <taxon>Bacteria</taxon>
        <taxon>Bacillati</taxon>
        <taxon>Actinomycetota</taxon>
        <taxon>Actinomycetes</taxon>
        <taxon>Micromonosporales</taxon>
        <taxon>Micromonosporaceae</taxon>
        <taxon>Paractinoplanes</taxon>
    </lineage>
</organism>
<protein>
    <submittedName>
        <fullName evidence="2">Uncharacterized protein</fullName>
    </submittedName>
</protein>